<dbReference type="GO" id="GO:0015095">
    <property type="term" value="F:magnesium ion transmembrane transporter activity"/>
    <property type="evidence" value="ECO:0007669"/>
    <property type="project" value="InterPro"/>
</dbReference>
<name>A0A7S0HRA1_9CRYP</name>
<keyword evidence="3 5" id="KW-1133">Transmembrane helix</keyword>
<keyword evidence="4 5" id="KW-0472">Membrane</keyword>
<dbReference type="PANTHER" id="PTHR12570:SF65">
    <property type="entry name" value="MAGNESIUM TRANSPORTER NIPA9-RELATED"/>
    <property type="match status" value="1"/>
</dbReference>
<evidence type="ECO:0000256" key="5">
    <source>
        <dbReference type="SAM" id="Phobius"/>
    </source>
</evidence>
<organism evidence="6">
    <name type="scientific">Hanusia phi</name>
    <dbReference type="NCBI Taxonomy" id="3032"/>
    <lineage>
        <taxon>Eukaryota</taxon>
        <taxon>Cryptophyceae</taxon>
        <taxon>Pyrenomonadales</taxon>
        <taxon>Geminigeraceae</taxon>
        <taxon>Hanusia</taxon>
    </lineage>
</organism>
<feature type="transmembrane region" description="Helical" evidence="5">
    <location>
        <begin position="61"/>
        <end position="79"/>
    </location>
</feature>
<feature type="transmembrane region" description="Helical" evidence="5">
    <location>
        <begin position="212"/>
        <end position="233"/>
    </location>
</feature>
<dbReference type="SUPFAM" id="SSF103481">
    <property type="entry name" value="Multidrug resistance efflux transporter EmrE"/>
    <property type="match status" value="1"/>
</dbReference>
<gene>
    <name evidence="6" type="ORF">HPHI1048_LOCUS14901</name>
</gene>
<dbReference type="GO" id="GO:0016020">
    <property type="term" value="C:membrane"/>
    <property type="evidence" value="ECO:0007669"/>
    <property type="project" value="UniProtKB-SubCell"/>
</dbReference>
<evidence type="ECO:0008006" key="7">
    <source>
        <dbReference type="Google" id="ProtNLM"/>
    </source>
</evidence>
<keyword evidence="2 5" id="KW-0812">Transmembrane</keyword>
<comment type="subcellular location">
    <subcellularLocation>
        <location evidence="1">Membrane</location>
        <topology evidence="1">Multi-pass membrane protein</topology>
    </subcellularLocation>
</comment>
<dbReference type="InterPro" id="IPR037185">
    <property type="entry name" value="EmrE-like"/>
</dbReference>
<reference evidence="6" key="1">
    <citation type="submission" date="2021-01" db="EMBL/GenBank/DDBJ databases">
        <authorList>
            <person name="Corre E."/>
            <person name="Pelletier E."/>
            <person name="Niang G."/>
            <person name="Scheremetjew M."/>
            <person name="Finn R."/>
            <person name="Kale V."/>
            <person name="Holt S."/>
            <person name="Cochrane G."/>
            <person name="Meng A."/>
            <person name="Brown T."/>
            <person name="Cohen L."/>
        </authorList>
    </citation>
    <scope>NUCLEOTIDE SEQUENCE</scope>
    <source>
        <strain evidence="6">CCMP325</strain>
    </source>
</reference>
<dbReference type="PANTHER" id="PTHR12570">
    <property type="match status" value="1"/>
</dbReference>
<dbReference type="InterPro" id="IPR008521">
    <property type="entry name" value="Mg_trans_NIPA"/>
</dbReference>
<evidence type="ECO:0000256" key="2">
    <source>
        <dbReference type="ARBA" id="ARBA00022692"/>
    </source>
</evidence>
<protein>
    <recommendedName>
        <fullName evidence="7">Magnesium transporter</fullName>
    </recommendedName>
</protein>
<evidence type="ECO:0000256" key="3">
    <source>
        <dbReference type="ARBA" id="ARBA00022989"/>
    </source>
</evidence>
<feature type="transmembrane region" description="Helical" evidence="5">
    <location>
        <begin position="183"/>
        <end position="206"/>
    </location>
</feature>
<dbReference type="EMBL" id="HBEO01022017">
    <property type="protein sequence ID" value="CAD8492205.1"/>
    <property type="molecule type" value="Transcribed_RNA"/>
</dbReference>
<dbReference type="Gene3D" id="1.10.3730.20">
    <property type="match status" value="1"/>
</dbReference>
<feature type="transmembrane region" description="Helical" evidence="5">
    <location>
        <begin position="91"/>
        <end position="110"/>
    </location>
</feature>
<sequence length="284" mass="30651">MRSYLSNAWWLTGFILDLSGALMTLVALSLAHVSVVQPVLGSGLAFVAIFSHYLTSDRMQLMDWVGCMICILGTLGISWTSVERDGPEDFFFSIAFLLLLFFFSVAAFSEMLHRKRIISQDISSSICAGVCFGTSACSTRTGMKIALENGSAFAAPVGIIISILLTSTGFVAQTRGLKDGRALAVVTYSNLIALLVAVIFGVLALSEPLPDTVLGLAGRISSLCLLAFGSYILQGRGEHKHRNQIEMTLHHGTYANRGHPREVSLDGTILETVQVLTSIDTKQI</sequence>
<proteinExistence type="predicted"/>
<feature type="transmembrane region" description="Helical" evidence="5">
    <location>
        <begin position="35"/>
        <end position="54"/>
    </location>
</feature>
<dbReference type="AlphaFoldDB" id="A0A7S0HRA1"/>
<accession>A0A7S0HRA1</accession>
<feature type="transmembrane region" description="Helical" evidence="5">
    <location>
        <begin position="122"/>
        <end position="141"/>
    </location>
</feature>
<dbReference type="Pfam" id="PF05653">
    <property type="entry name" value="Mg_trans_NIPA"/>
    <property type="match status" value="1"/>
</dbReference>
<feature type="transmembrane region" description="Helical" evidence="5">
    <location>
        <begin position="7"/>
        <end position="29"/>
    </location>
</feature>
<evidence type="ECO:0000313" key="6">
    <source>
        <dbReference type="EMBL" id="CAD8492205.1"/>
    </source>
</evidence>
<evidence type="ECO:0000256" key="4">
    <source>
        <dbReference type="ARBA" id="ARBA00023136"/>
    </source>
</evidence>
<evidence type="ECO:0000256" key="1">
    <source>
        <dbReference type="ARBA" id="ARBA00004141"/>
    </source>
</evidence>
<feature type="transmembrane region" description="Helical" evidence="5">
    <location>
        <begin position="153"/>
        <end position="171"/>
    </location>
</feature>